<evidence type="ECO:0000256" key="2">
    <source>
        <dbReference type="SAM" id="Coils"/>
    </source>
</evidence>
<dbReference type="GO" id="GO:0015031">
    <property type="term" value="P:protein transport"/>
    <property type="evidence" value="ECO:0007669"/>
    <property type="project" value="TreeGrafter"/>
</dbReference>
<accession>A0A1A9VGU8</accession>
<organism evidence="5 6">
    <name type="scientific">Glossina austeni</name>
    <name type="common">Savannah tsetse fly</name>
    <dbReference type="NCBI Taxonomy" id="7395"/>
    <lineage>
        <taxon>Eukaryota</taxon>
        <taxon>Metazoa</taxon>
        <taxon>Ecdysozoa</taxon>
        <taxon>Arthropoda</taxon>
        <taxon>Hexapoda</taxon>
        <taxon>Insecta</taxon>
        <taxon>Pterygota</taxon>
        <taxon>Neoptera</taxon>
        <taxon>Endopterygota</taxon>
        <taxon>Diptera</taxon>
        <taxon>Brachycera</taxon>
        <taxon>Muscomorpha</taxon>
        <taxon>Hippoboscoidea</taxon>
        <taxon>Glossinidae</taxon>
        <taxon>Glossina</taxon>
    </lineage>
</organism>
<dbReference type="InterPro" id="IPR050357">
    <property type="entry name" value="Arrestin_domain-protein"/>
</dbReference>
<evidence type="ECO:0000259" key="4">
    <source>
        <dbReference type="Pfam" id="PF00339"/>
    </source>
</evidence>
<dbReference type="EnsemblMetazoa" id="GAUT036784-RA">
    <property type="protein sequence ID" value="GAUT036784-PA"/>
    <property type="gene ID" value="GAUT036784"/>
</dbReference>
<reference evidence="5" key="1">
    <citation type="submission" date="2020-05" db="UniProtKB">
        <authorList>
            <consortium name="EnsemblMetazoa"/>
        </authorList>
    </citation>
    <scope>IDENTIFICATION</scope>
    <source>
        <strain evidence="5">TTRI</strain>
    </source>
</reference>
<name>A0A1A9VGU8_GLOAU</name>
<feature type="coiled-coil region" evidence="2">
    <location>
        <begin position="197"/>
        <end position="234"/>
    </location>
</feature>
<feature type="region of interest" description="Disordered" evidence="3">
    <location>
        <begin position="1"/>
        <end position="25"/>
    </location>
</feature>
<dbReference type="InterPro" id="IPR014752">
    <property type="entry name" value="Arrestin-like_C"/>
</dbReference>
<dbReference type="SUPFAM" id="SSF81296">
    <property type="entry name" value="E set domains"/>
    <property type="match status" value="1"/>
</dbReference>
<dbReference type="STRING" id="7395.A0A1A9VGU8"/>
<evidence type="ECO:0000313" key="5">
    <source>
        <dbReference type="EnsemblMetazoa" id="GAUT036784-PA"/>
    </source>
</evidence>
<dbReference type="PANTHER" id="PTHR11188:SF176">
    <property type="entry name" value="ARRESTIN DOMAIN-CONTAINING PROTEIN 1"/>
    <property type="match status" value="1"/>
</dbReference>
<dbReference type="PANTHER" id="PTHR11188">
    <property type="entry name" value="ARRESTIN DOMAIN CONTAINING PROTEIN"/>
    <property type="match status" value="1"/>
</dbReference>
<dbReference type="VEuPathDB" id="VectorBase:GAUT036784"/>
<dbReference type="Gene3D" id="2.60.40.640">
    <property type="match status" value="2"/>
</dbReference>
<feature type="domain" description="Arrestin-like N-terminal" evidence="4">
    <location>
        <begin position="2"/>
        <end position="114"/>
    </location>
</feature>
<dbReference type="AlphaFoldDB" id="A0A1A9VGU8"/>
<protein>
    <submittedName>
        <fullName evidence="5">Arrestin_N domain-containing protein</fullName>
    </submittedName>
</protein>
<keyword evidence="2" id="KW-0175">Coiled coil</keyword>
<dbReference type="Pfam" id="PF00339">
    <property type="entry name" value="Arrestin_N"/>
    <property type="match status" value="1"/>
</dbReference>
<dbReference type="Proteomes" id="UP000078200">
    <property type="component" value="Unassembled WGS sequence"/>
</dbReference>
<dbReference type="GO" id="GO:0005737">
    <property type="term" value="C:cytoplasm"/>
    <property type="evidence" value="ECO:0007669"/>
    <property type="project" value="TreeGrafter"/>
</dbReference>
<sequence length="259" mass="29525">MGEANTEWSDTRRVTNSEGGDFSGEEETITYKGHEEYFQIQYYLLGGENSAEIELPTGSHTYQFMCALPVSLPSSFEDQFGYVRYRIKTTLDRPSKFDQDMEMAFTFIAPVDLNLYPQKRAKESRTFTQELEIPTLPPRNLVNCIIIGLNYDLHMECYVSEPHPNLSGDIPLMLGASPLTSFPNPHTDFPTQVSTQASKIEDKVSKIENKANKIENIVKKANKIENKVSKIENKGSKRENKAIRKQNASLQTYKLKLRI</sequence>
<proteinExistence type="inferred from homology"/>
<dbReference type="InterPro" id="IPR014756">
    <property type="entry name" value="Ig_E-set"/>
</dbReference>
<evidence type="ECO:0000256" key="3">
    <source>
        <dbReference type="SAM" id="MobiDB-lite"/>
    </source>
</evidence>
<evidence type="ECO:0000313" key="6">
    <source>
        <dbReference type="Proteomes" id="UP000078200"/>
    </source>
</evidence>
<dbReference type="InterPro" id="IPR011021">
    <property type="entry name" value="Arrestin-like_N"/>
</dbReference>
<evidence type="ECO:0000256" key="1">
    <source>
        <dbReference type="ARBA" id="ARBA00005298"/>
    </source>
</evidence>
<comment type="similarity">
    <text evidence="1">Belongs to the arrestin family.</text>
</comment>
<keyword evidence="6" id="KW-1185">Reference proteome</keyword>